<comment type="caution">
    <text evidence="1">The sequence shown here is derived from an EMBL/GenBank/DDBJ whole genome shotgun (WGS) entry which is preliminary data.</text>
</comment>
<protein>
    <submittedName>
        <fullName evidence="1">Uncharacterized protein</fullName>
    </submittedName>
</protein>
<gene>
    <name evidence="1" type="ORF">KOF26_14145</name>
</gene>
<dbReference type="Proteomes" id="UP000776276">
    <property type="component" value="Unassembled WGS sequence"/>
</dbReference>
<sequence length="61" mass="6738">MSPPNRIADTVTRGLARAAIPAEGGHVHRLTLRLPAGASEADIARAFERAIADRRHREERR</sequence>
<evidence type="ECO:0000313" key="1">
    <source>
        <dbReference type="EMBL" id="MBU3078999.1"/>
    </source>
</evidence>
<reference evidence="1 2" key="1">
    <citation type="submission" date="2021-06" db="EMBL/GenBank/DDBJ databases">
        <title>Sphingomonas sp. XMGL2, whole genome shotgun sequencing project.</title>
        <authorList>
            <person name="Zhao G."/>
            <person name="Shen L."/>
        </authorList>
    </citation>
    <scope>NUCLEOTIDE SEQUENCE [LARGE SCALE GENOMIC DNA]</scope>
    <source>
        <strain evidence="1 2">XMGL2</strain>
    </source>
</reference>
<dbReference type="EMBL" id="JAHKRT010000007">
    <property type="protein sequence ID" value="MBU3078999.1"/>
    <property type="molecule type" value="Genomic_DNA"/>
</dbReference>
<keyword evidence="2" id="KW-1185">Reference proteome</keyword>
<name>A0ABS6BP08_9SPHN</name>
<accession>A0ABS6BP08</accession>
<proteinExistence type="predicted"/>
<evidence type="ECO:0000313" key="2">
    <source>
        <dbReference type="Proteomes" id="UP000776276"/>
    </source>
</evidence>
<dbReference type="RefSeq" id="WP_216326263.1">
    <property type="nucleotide sequence ID" value="NZ_JAHKRT010000007.1"/>
</dbReference>
<organism evidence="1 2">
    <name type="scientific">Sphingomonas quercus</name>
    <dbReference type="NCBI Taxonomy" id="2842451"/>
    <lineage>
        <taxon>Bacteria</taxon>
        <taxon>Pseudomonadati</taxon>
        <taxon>Pseudomonadota</taxon>
        <taxon>Alphaproteobacteria</taxon>
        <taxon>Sphingomonadales</taxon>
        <taxon>Sphingomonadaceae</taxon>
        <taxon>Sphingomonas</taxon>
    </lineage>
</organism>